<evidence type="ECO:0000313" key="2">
    <source>
        <dbReference type="EMBL" id="ACR36572.1"/>
    </source>
</evidence>
<reference evidence="2" key="1">
    <citation type="journal article" date="2009" name="PLoS Genet.">
        <title>Sequencing, mapping, and analysis of 27,455 maize full-length cDNAs.</title>
        <authorList>
            <person name="Soderlund C."/>
            <person name="Descour A."/>
            <person name="Kudrna D."/>
            <person name="Bomhoff M."/>
            <person name="Boyd L."/>
            <person name="Currie J."/>
            <person name="Angelova A."/>
            <person name="Collura K."/>
            <person name="Wissotski M."/>
            <person name="Ashley E."/>
            <person name="Morrow D."/>
            <person name="Fernandes J."/>
            <person name="Walbot V."/>
            <person name="Yu Y."/>
        </authorList>
    </citation>
    <scope>NUCLEOTIDE SEQUENCE</scope>
    <source>
        <strain evidence="2">B73</strain>
    </source>
</reference>
<dbReference type="AlphaFoldDB" id="C4J5X2"/>
<feature type="compositionally biased region" description="Polar residues" evidence="1">
    <location>
        <begin position="79"/>
        <end position="88"/>
    </location>
</feature>
<feature type="compositionally biased region" description="Low complexity" evidence="1">
    <location>
        <begin position="138"/>
        <end position="147"/>
    </location>
</feature>
<reference evidence="2" key="2">
    <citation type="submission" date="2012-06" db="EMBL/GenBank/DDBJ databases">
        <authorList>
            <person name="Yu Y."/>
            <person name="Currie J."/>
            <person name="Lomeli R."/>
            <person name="Angelova A."/>
            <person name="Collura K."/>
            <person name="Wissotski M."/>
            <person name="Campos D."/>
            <person name="Kudrna D."/>
            <person name="Golser W."/>
            <person name="Ashely E."/>
            <person name="Descour A."/>
            <person name="Fernandes J."/>
            <person name="Soderlund C."/>
            <person name="Walbot V."/>
        </authorList>
    </citation>
    <scope>NUCLEOTIDE SEQUENCE</scope>
    <source>
        <strain evidence="2">B73</strain>
    </source>
</reference>
<sequence>MRLGRTTHTKGRPASASPHASSTNSCGSMAAMLPKLTYSTERARCASSQRRQPRSACTSPCRLAVAAGTSLLSGATAYTGTDMSSRISPSVPASMKGNVWKMSPEDSRAAATTRPSRSANSSRSHVSCRSRSFTRYGGSSATASSLRSSLTGRYPLSTKVRYAM</sequence>
<proteinExistence type="evidence at transcript level"/>
<accession>C4J5X2</accession>
<evidence type="ECO:0000256" key="1">
    <source>
        <dbReference type="SAM" id="MobiDB-lite"/>
    </source>
</evidence>
<feature type="compositionally biased region" description="Low complexity" evidence="1">
    <location>
        <begin position="109"/>
        <end position="131"/>
    </location>
</feature>
<dbReference type="EMBL" id="BT086219">
    <property type="protein sequence ID" value="ACR36572.1"/>
    <property type="molecule type" value="mRNA"/>
</dbReference>
<feature type="region of interest" description="Disordered" evidence="1">
    <location>
        <begin position="1"/>
        <end position="27"/>
    </location>
</feature>
<organism evidence="2">
    <name type="scientific">Zea mays</name>
    <name type="common">Maize</name>
    <dbReference type="NCBI Taxonomy" id="4577"/>
    <lineage>
        <taxon>Eukaryota</taxon>
        <taxon>Viridiplantae</taxon>
        <taxon>Streptophyta</taxon>
        <taxon>Embryophyta</taxon>
        <taxon>Tracheophyta</taxon>
        <taxon>Spermatophyta</taxon>
        <taxon>Magnoliopsida</taxon>
        <taxon>Liliopsida</taxon>
        <taxon>Poales</taxon>
        <taxon>Poaceae</taxon>
        <taxon>PACMAD clade</taxon>
        <taxon>Panicoideae</taxon>
        <taxon>Andropogonodae</taxon>
        <taxon>Andropogoneae</taxon>
        <taxon>Tripsacinae</taxon>
        <taxon>Zea</taxon>
    </lineage>
</organism>
<name>C4J5X2_MAIZE</name>
<feature type="compositionally biased region" description="Polar residues" evidence="1">
    <location>
        <begin position="18"/>
        <end position="27"/>
    </location>
</feature>
<feature type="region of interest" description="Disordered" evidence="1">
    <location>
        <begin position="79"/>
        <end position="147"/>
    </location>
</feature>
<protein>
    <submittedName>
        <fullName evidence="2">Uncharacterized protein</fullName>
    </submittedName>
</protein>
<feature type="compositionally biased region" description="Basic residues" evidence="1">
    <location>
        <begin position="1"/>
        <end position="11"/>
    </location>
</feature>